<name>A0A4Y2FPX5_ARAVE</name>
<proteinExistence type="predicted"/>
<evidence type="ECO:0000256" key="1">
    <source>
        <dbReference type="SAM" id="MobiDB-lite"/>
    </source>
</evidence>
<accession>A0A4Y2FPX5</accession>
<comment type="caution">
    <text evidence="2">The sequence shown here is derived from an EMBL/GenBank/DDBJ whole genome shotgun (WGS) entry which is preliminary data.</text>
</comment>
<dbReference type="AlphaFoldDB" id="A0A4Y2FPX5"/>
<sequence>MAFKNISEVVHFMFFQLSHIGRGSVKMRPERTPSSWKSSIHGRRRGPANIKGEVRSLEKGNCGLPGFGSLNEAVDNTVASAARCRSNNRKNRRAFSVHTRLRRKK</sequence>
<evidence type="ECO:0000313" key="3">
    <source>
        <dbReference type="Proteomes" id="UP000499080"/>
    </source>
</evidence>
<protein>
    <submittedName>
        <fullName evidence="2">Uncharacterized protein</fullName>
    </submittedName>
</protein>
<keyword evidence="3" id="KW-1185">Reference proteome</keyword>
<organism evidence="2 3">
    <name type="scientific">Araneus ventricosus</name>
    <name type="common">Orbweaver spider</name>
    <name type="synonym">Epeira ventricosa</name>
    <dbReference type="NCBI Taxonomy" id="182803"/>
    <lineage>
        <taxon>Eukaryota</taxon>
        <taxon>Metazoa</taxon>
        <taxon>Ecdysozoa</taxon>
        <taxon>Arthropoda</taxon>
        <taxon>Chelicerata</taxon>
        <taxon>Arachnida</taxon>
        <taxon>Araneae</taxon>
        <taxon>Araneomorphae</taxon>
        <taxon>Entelegynae</taxon>
        <taxon>Araneoidea</taxon>
        <taxon>Araneidae</taxon>
        <taxon>Araneus</taxon>
    </lineage>
</organism>
<dbReference type="EMBL" id="BGPR01001022">
    <property type="protein sequence ID" value="GBM43211.1"/>
    <property type="molecule type" value="Genomic_DNA"/>
</dbReference>
<dbReference type="Proteomes" id="UP000499080">
    <property type="component" value="Unassembled WGS sequence"/>
</dbReference>
<feature type="region of interest" description="Disordered" evidence="1">
    <location>
        <begin position="24"/>
        <end position="51"/>
    </location>
</feature>
<evidence type="ECO:0000313" key="2">
    <source>
        <dbReference type="EMBL" id="GBM43211.1"/>
    </source>
</evidence>
<gene>
    <name evidence="2" type="ORF">AVEN_76351_1</name>
</gene>
<reference evidence="2 3" key="1">
    <citation type="journal article" date="2019" name="Sci. Rep.">
        <title>Orb-weaving spider Araneus ventricosus genome elucidates the spidroin gene catalogue.</title>
        <authorList>
            <person name="Kono N."/>
            <person name="Nakamura H."/>
            <person name="Ohtoshi R."/>
            <person name="Moran D.A.P."/>
            <person name="Shinohara A."/>
            <person name="Yoshida Y."/>
            <person name="Fujiwara M."/>
            <person name="Mori M."/>
            <person name="Tomita M."/>
            <person name="Arakawa K."/>
        </authorList>
    </citation>
    <scope>NUCLEOTIDE SEQUENCE [LARGE SCALE GENOMIC DNA]</scope>
</reference>